<dbReference type="InterPro" id="IPR001387">
    <property type="entry name" value="Cro/C1-type_HTH"/>
</dbReference>
<geneLocation type="plasmid" evidence="2 3">
    <name>p5</name>
</geneLocation>
<sequence length="91" mass="10021">MQTFGAELLQSLAEAVAHAKGQGPATIHHPIDPQQVRKKTALSQEQVALLMGMSLSDYREWEQDPHNISGPAAILLRVIEKDPDAVRRALE</sequence>
<dbReference type="SUPFAM" id="SSF47413">
    <property type="entry name" value="lambda repressor-like DNA-binding domains"/>
    <property type="match status" value="1"/>
</dbReference>
<dbReference type="EMBL" id="CP043623">
    <property type="protein sequence ID" value="QEP30663.1"/>
    <property type="molecule type" value="Genomic_DNA"/>
</dbReference>
<keyword evidence="3" id="KW-1185">Reference proteome</keyword>
<dbReference type="GO" id="GO:0003677">
    <property type="term" value="F:DNA binding"/>
    <property type="evidence" value="ECO:0007669"/>
    <property type="project" value="InterPro"/>
</dbReference>
<evidence type="ECO:0000313" key="3">
    <source>
        <dbReference type="Proteomes" id="UP000237655"/>
    </source>
</evidence>
<accession>A0A5C2H7G4</accession>
<name>A0A5C2H7G4_9RHOB</name>
<proteinExistence type="predicted"/>
<feature type="domain" description="HTH cro/C1-type" evidence="1">
    <location>
        <begin position="34"/>
        <end position="86"/>
    </location>
</feature>
<evidence type="ECO:0000313" key="2">
    <source>
        <dbReference type="EMBL" id="QEP30663.1"/>
    </source>
</evidence>
<dbReference type="Proteomes" id="UP000237655">
    <property type="component" value="Plasmid p5"/>
</dbReference>
<protein>
    <submittedName>
        <fullName evidence="2">Transcriptional regulator</fullName>
    </submittedName>
</protein>
<dbReference type="KEGG" id="thas:C6Y53_20925"/>
<dbReference type="Gene3D" id="1.10.260.40">
    <property type="entry name" value="lambda repressor-like DNA-binding domains"/>
    <property type="match status" value="1"/>
</dbReference>
<dbReference type="AlphaFoldDB" id="A0A5C2H7G4"/>
<evidence type="ECO:0000259" key="1">
    <source>
        <dbReference type="PROSITE" id="PS50943"/>
    </source>
</evidence>
<keyword evidence="2" id="KW-0614">Plasmid</keyword>
<dbReference type="PROSITE" id="PS50943">
    <property type="entry name" value="HTH_CROC1"/>
    <property type="match status" value="1"/>
</dbReference>
<dbReference type="InterPro" id="IPR010982">
    <property type="entry name" value="Lambda_DNA-bd_dom_sf"/>
</dbReference>
<gene>
    <name evidence="2" type="ORF">C6Y53_20925</name>
</gene>
<reference evidence="2 3" key="1">
    <citation type="submission" date="2019-09" db="EMBL/GenBank/DDBJ databases">
        <title>Novel bacterium SH-1.</title>
        <authorList>
            <person name="Kim Y.-S."/>
            <person name="Kim K.-H."/>
        </authorList>
    </citation>
    <scope>NUCLEOTIDE SEQUENCE [LARGE SCALE GENOMIC DNA]</scope>
    <source>
        <strain evidence="2 3">SH-1</strain>
        <plasmid evidence="2 3">p5</plasmid>
    </source>
</reference>
<organism evidence="2 3">
    <name type="scientific">Pukyongiella litopenaei</name>
    <dbReference type="NCBI Taxonomy" id="2605946"/>
    <lineage>
        <taxon>Bacteria</taxon>
        <taxon>Pseudomonadati</taxon>
        <taxon>Pseudomonadota</taxon>
        <taxon>Alphaproteobacteria</taxon>
        <taxon>Rhodobacterales</taxon>
        <taxon>Paracoccaceae</taxon>
        <taxon>Pukyongiella</taxon>
    </lineage>
</organism>
<dbReference type="CDD" id="cd00093">
    <property type="entry name" value="HTH_XRE"/>
    <property type="match status" value="1"/>
</dbReference>
<dbReference type="RefSeq" id="WP_149615832.1">
    <property type="nucleotide sequence ID" value="NZ_CP043623.1"/>
</dbReference>